<organism evidence="2">
    <name type="scientific">Anopheles triannulatus</name>
    <dbReference type="NCBI Taxonomy" id="58253"/>
    <lineage>
        <taxon>Eukaryota</taxon>
        <taxon>Metazoa</taxon>
        <taxon>Ecdysozoa</taxon>
        <taxon>Arthropoda</taxon>
        <taxon>Hexapoda</taxon>
        <taxon>Insecta</taxon>
        <taxon>Pterygota</taxon>
        <taxon>Neoptera</taxon>
        <taxon>Endopterygota</taxon>
        <taxon>Diptera</taxon>
        <taxon>Nematocera</taxon>
        <taxon>Culicoidea</taxon>
        <taxon>Culicidae</taxon>
        <taxon>Anophelinae</taxon>
        <taxon>Anopheles</taxon>
    </lineage>
</organism>
<dbReference type="EMBL" id="GGFK01013707">
    <property type="protein sequence ID" value="MBW47028.1"/>
    <property type="molecule type" value="Transcribed_RNA"/>
</dbReference>
<feature type="chain" id="PRO_5014869608" evidence="1">
    <location>
        <begin position="26"/>
        <end position="104"/>
    </location>
</feature>
<proteinExistence type="predicted"/>
<accession>A0A2M4B2I7</accession>
<evidence type="ECO:0000313" key="2">
    <source>
        <dbReference type="EMBL" id="MBW47028.1"/>
    </source>
</evidence>
<name>A0A2M4B2I7_9DIPT</name>
<protein>
    <submittedName>
        <fullName evidence="2">Putative secreted protein</fullName>
    </submittedName>
</protein>
<evidence type="ECO:0000256" key="1">
    <source>
        <dbReference type="SAM" id="SignalP"/>
    </source>
</evidence>
<sequence length="104" mass="11359">MRYSCSLSTSSLLLAFSVSMNSSVASPSKPRIRYTMRIPSRSPPSCSHTFLYTSFTGRSRLMILLCTSSSMPLSSSSNATSSQSMQILFLTSRISGPRPASFEE</sequence>
<feature type="signal peptide" evidence="1">
    <location>
        <begin position="1"/>
        <end position="25"/>
    </location>
</feature>
<keyword evidence="1" id="KW-0732">Signal</keyword>
<dbReference type="AlphaFoldDB" id="A0A2M4B2I7"/>
<reference evidence="2" key="1">
    <citation type="submission" date="2018-01" db="EMBL/GenBank/DDBJ databases">
        <title>An insight into the sialome of Amazonian anophelines.</title>
        <authorList>
            <person name="Ribeiro J.M."/>
            <person name="Scarpassa V."/>
            <person name="Calvo E."/>
        </authorList>
    </citation>
    <scope>NUCLEOTIDE SEQUENCE</scope>
    <source>
        <tissue evidence="2">Salivary glands</tissue>
    </source>
</reference>